<dbReference type="AlphaFoldDB" id="A0A418YTL0"/>
<comment type="caution">
    <text evidence="1">The sequence shown here is derived from an EMBL/GenBank/DDBJ whole genome shotgun (WGS) entry which is preliminary data.</text>
</comment>
<dbReference type="EMBL" id="QVRA01000006">
    <property type="protein sequence ID" value="RJG55387.1"/>
    <property type="molecule type" value="Genomic_DNA"/>
</dbReference>
<gene>
    <name evidence="1" type="ORF">D0Z70_08230</name>
</gene>
<proteinExistence type="predicted"/>
<dbReference type="Proteomes" id="UP000283469">
    <property type="component" value="Unassembled WGS sequence"/>
</dbReference>
<keyword evidence="2" id="KW-1185">Reference proteome</keyword>
<evidence type="ECO:0000313" key="2">
    <source>
        <dbReference type="Proteomes" id="UP000283469"/>
    </source>
</evidence>
<dbReference type="Pfam" id="PF20137">
    <property type="entry name" value="BubE"/>
    <property type="match status" value="1"/>
</dbReference>
<dbReference type="OrthoDB" id="8256264at2"/>
<accession>A0A418YTL0</accession>
<evidence type="ECO:0000313" key="1">
    <source>
        <dbReference type="EMBL" id="RJG55387.1"/>
    </source>
</evidence>
<organism evidence="1 2">
    <name type="scientific">Sphingobium terrigena</name>
    <dbReference type="NCBI Taxonomy" id="2304063"/>
    <lineage>
        <taxon>Bacteria</taxon>
        <taxon>Pseudomonadati</taxon>
        <taxon>Pseudomonadota</taxon>
        <taxon>Alphaproteobacteria</taxon>
        <taxon>Sphingomonadales</taxon>
        <taxon>Sphingomonadaceae</taxon>
        <taxon>Sphingobium</taxon>
    </lineage>
</organism>
<name>A0A418YTL0_9SPHN</name>
<reference evidence="1 2" key="1">
    <citation type="submission" date="2018-08" db="EMBL/GenBank/DDBJ databases">
        <title>Sphingobium sp. EO9.</title>
        <authorList>
            <person name="Park Y."/>
            <person name="Kim K.H."/>
            <person name="Jeon C.O."/>
        </authorList>
    </citation>
    <scope>NUCLEOTIDE SEQUENCE [LARGE SCALE GENOMIC DNA]</scope>
    <source>
        <strain evidence="1 2">EO9</strain>
    </source>
</reference>
<protein>
    <submittedName>
        <fullName evidence="1">Uncharacterized protein</fullName>
    </submittedName>
</protein>
<sequence>MKWFQTAWHWLLRLFVGRKAKPYRTVIVNEALPAQLVANTLYVVEDDGFLEQAAMLCPCGCKRILHMNLLPDDRPCWQLTQHPDGTATLHPSVWRKKDCGSHFWFRRGQVIWCE</sequence>
<dbReference type="InterPro" id="IPR045384">
    <property type="entry name" value="DUF6527"/>
</dbReference>